<dbReference type="Pfam" id="PF03382">
    <property type="entry name" value="DUF285"/>
    <property type="match status" value="1"/>
</dbReference>
<organism evidence="3 4">
    <name type="scientific">Skeletonema marinoi</name>
    <dbReference type="NCBI Taxonomy" id="267567"/>
    <lineage>
        <taxon>Eukaryota</taxon>
        <taxon>Sar</taxon>
        <taxon>Stramenopiles</taxon>
        <taxon>Ochrophyta</taxon>
        <taxon>Bacillariophyta</taxon>
        <taxon>Coscinodiscophyceae</taxon>
        <taxon>Thalassiosirophycidae</taxon>
        <taxon>Thalassiosirales</taxon>
        <taxon>Skeletonemataceae</taxon>
        <taxon>Skeletonema</taxon>
        <taxon>Skeletonema marinoi-dohrnii complex</taxon>
    </lineage>
</organism>
<dbReference type="Proteomes" id="UP001224775">
    <property type="component" value="Unassembled WGS sequence"/>
</dbReference>
<feature type="region of interest" description="Disordered" evidence="1">
    <location>
        <begin position="195"/>
        <end position="233"/>
    </location>
</feature>
<proteinExistence type="predicted"/>
<accession>A0AAD8Y8B0</accession>
<evidence type="ECO:0000313" key="4">
    <source>
        <dbReference type="Proteomes" id="UP001224775"/>
    </source>
</evidence>
<reference evidence="3" key="1">
    <citation type="submission" date="2023-06" db="EMBL/GenBank/DDBJ databases">
        <title>Survivors Of The Sea: Transcriptome response of Skeletonema marinoi to long-term dormancy.</title>
        <authorList>
            <person name="Pinder M.I.M."/>
            <person name="Kourtchenko O."/>
            <person name="Robertson E.K."/>
            <person name="Larsson T."/>
            <person name="Maumus F."/>
            <person name="Osuna-Cruz C.M."/>
            <person name="Vancaester E."/>
            <person name="Stenow R."/>
            <person name="Vandepoele K."/>
            <person name="Ploug H."/>
            <person name="Bruchert V."/>
            <person name="Godhe A."/>
            <person name="Topel M."/>
        </authorList>
    </citation>
    <scope>NUCLEOTIDE SEQUENCE</scope>
    <source>
        <strain evidence="3">R05AC</strain>
    </source>
</reference>
<evidence type="ECO:0000256" key="1">
    <source>
        <dbReference type="SAM" id="MobiDB-lite"/>
    </source>
</evidence>
<feature type="compositionally biased region" description="Polar residues" evidence="1">
    <location>
        <begin position="196"/>
        <end position="206"/>
    </location>
</feature>
<evidence type="ECO:0000313" key="3">
    <source>
        <dbReference type="EMBL" id="KAK1741033.1"/>
    </source>
</evidence>
<feature type="chain" id="PRO_5042261420" evidence="2">
    <location>
        <begin position="22"/>
        <end position="528"/>
    </location>
</feature>
<sequence>MHLSNPARAVLLFVSAASASAYTCFDADGGNLKTAVGQYIEGTWGDGGEYGPIEEWGGVPKIGRNTFNANITAWDTSKVTSMKSMFRGASAFNQDLSAWDTSSVTRMGSVFYHAISFNQDISGWNITSDTNMYQMFLGASAFNQNLCDWRFKNFPYDNAEHIFLDSGCLFKTNPVESDQGPFCAASAAECTAATAPSNSQTNSSSHAPSPGPTNQPTPLPSPAPTNSPTNLPTPTPAIRSWALAFSSFSSNFTKGSESEVTINYEIGQAAPTESVFFLDAKKDAIAKSNIWNSTTKTVELCVKVELTSDGSGEVIVIKKLERDVGIELLFNTEFETIDEAKFGKISLESEEDNAQVGNYIKACISLADEMEISYLDRLKMTQEDDINSNSNELVIVQARDLVDDTISSMSYVRPKNGVHVATVIPASFFSYNGDQWCCVPQASRKSSPPCCRDCWTAQSASTDSTTYARALRAETESTGGADKESAFAIEVKLEKNELGLGDADVTTAANSAAVMSGVFGSAAVIMMW</sequence>
<evidence type="ECO:0000256" key="2">
    <source>
        <dbReference type="SAM" id="SignalP"/>
    </source>
</evidence>
<gene>
    <name evidence="3" type="ORF">QTG54_008285</name>
</gene>
<keyword evidence="2" id="KW-0732">Signal</keyword>
<dbReference type="InterPro" id="IPR011889">
    <property type="entry name" value="Liste_lipo_26"/>
</dbReference>
<dbReference type="NCBIfam" id="TIGR02167">
    <property type="entry name" value="Liste_lipo_26"/>
    <property type="match status" value="1"/>
</dbReference>
<dbReference type="InterPro" id="IPR005046">
    <property type="entry name" value="DUF285"/>
</dbReference>
<feature type="compositionally biased region" description="Pro residues" evidence="1">
    <location>
        <begin position="209"/>
        <end position="233"/>
    </location>
</feature>
<keyword evidence="4" id="KW-1185">Reference proteome</keyword>
<dbReference type="EMBL" id="JATAAI010000014">
    <property type="protein sequence ID" value="KAK1741033.1"/>
    <property type="molecule type" value="Genomic_DNA"/>
</dbReference>
<protein>
    <submittedName>
        <fullName evidence="3">DUF285 domain-containing protein</fullName>
    </submittedName>
</protein>
<feature type="signal peptide" evidence="2">
    <location>
        <begin position="1"/>
        <end position="21"/>
    </location>
</feature>
<dbReference type="AlphaFoldDB" id="A0AAD8Y8B0"/>
<comment type="caution">
    <text evidence="3">The sequence shown here is derived from an EMBL/GenBank/DDBJ whole genome shotgun (WGS) entry which is preliminary data.</text>
</comment>
<name>A0AAD8Y8B0_9STRA</name>